<dbReference type="AlphaFoldDB" id="A0A6I8U4S2"/>
<organism evidence="3 5">
    <name type="scientific">Aedes aegypti</name>
    <name type="common">Yellowfever mosquito</name>
    <name type="synonym">Culex aegypti</name>
    <dbReference type="NCBI Taxonomy" id="7159"/>
    <lineage>
        <taxon>Eukaryota</taxon>
        <taxon>Metazoa</taxon>
        <taxon>Ecdysozoa</taxon>
        <taxon>Arthropoda</taxon>
        <taxon>Hexapoda</taxon>
        <taxon>Insecta</taxon>
        <taxon>Pterygota</taxon>
        <taxon>Neoptera</taxon>
        <taxon>Endopterygota</taxon>
        <taxon>Diptera</taxon>
        <taxon>Nematocera</taxon>
        <taxon>Culicoidea</taxon>
        <taxon>Culicidae</taxon>
        <taxon>Culicinae</taxon>
        <taxon>Aedini</taxon>
        <taxon>Aedes</taxon>
        <taxon>Stegomyia</taxon>
    </lineage>
</organism>
<reference evidence="3 5" key="1">
    <citation type="submission" date="2017-06" db="EMBL/GenBank/DDBJ databases">
        <title>Aedes aegypti genome working group (AGWG) sequencing and assembly.</title>
        <authorList>
            <consortium name="Aedes aegypti Genome Working Group (AGWG)"/>
            <person name="Matthews B.J."/>
        </authorList>
    </citation>
    <scope>NUCLEOTIDE SEQUENCE [LARGE SCALE GENOMIC DNA]</scope>
    <source>
        <strain evidence="3 5">LVP_AGWG</strain>
    </source>
</reference>
<evidence type="ECO:0000313" key="4">
    <source>
        <dbReference type="EnsemblMetazoa" id="AAEL024797-PA"/>
    </source>
</evidence>
<sequence length="195" mass="20260">MKTFLLGSVLLMASACYGVQDTPEVAAAKAAHFAVHAHIAAHAAPAPTAHHWGGGHYEAPVQKWNGPIHIPQIQKGVPVETAEVQHAKAAHAAAYAKVAAQPHYAPAPYHAPVVHAPAYHSAPAAYAGAHHGGGAWHGPQHVPVIHNGVPVETPEVQHAKAAHLNALAKADASSNAHGHGDDGSYKPHLYESAHH</sequence>
<accession>A0A6I8U4S2</accession>
<proteinExistence type="predicted"/>
<dbReference type="EnsemblMetazoa" id="AAEL022681-RA">
    <property type="protein sequence ID" value="AAEL022681-PA"/>
    <property type="gene ID" value="AAEL022681"/>
</dbReference>
<feature type="compositionally biased region" description="Basic and acidic residues" evidence="1">
    <location>
        <begin position="178"/>
        <end position="195"/>
    </location>
</feature>
<keyword evidence="2" id="KW-0732">Signal</keyword>
<feature type="region of interest" description="Disordered" evidence="1">
    <location>
        <begin position="170"/>
        <end position="195"/>
    </location>
</feature>
<protein>
    <submittedName>
        <fullName evidence="3">Uncharacterized protein</fullName>
    </submittedName>
</protein>
<dbReference type="InParanoid" id="A0A6I8U4S2"/>
<dbReference type="EnsemblMetazoa" id="AAEL024797-RA">
    <property type="protein sequence ID" value="AAEL024797-PA"/>
    <property type="gene ID" value="AAEL024797"/>
</dbReference>
<evidence type="ECO:0000313" key="5">
    <source>
        <dbReference type="Proteomes" id="UP000008820"/>
    </source>
</evidence>
<name>A0A6I8U4S2_AEDAE</name>
<evidence type="ECO:0000256" key="2">
    <source>
        <dbReference type="SAM" id="SignalP"/>
    </source>
</evidence>
<evidence type="ECO:0000313" key="3">
    <source>
        <dbReference type="EnsemblMetazoa" id="AAEL022681-PA"/>
    </source>
</evidence>
<reference evidence="3" key="2">
    <citation type="submission" date="2020-05" db="UniProtKB">
        <authorList>
            <consortium name="EnsemblMetazoa"/>
        </authorList>
    </citation>
    <scope>IDENTIFICATION</scope>
    <source>
        <strain evidence="3">LVP_AGWG</strain>
    </source>
</reference>
<dbReference type="Proteomes" id="UP000008820">
    <property type="component" value="Chromosome 1"/>
</dbReference>
<evidence type="ECO:0000256" key="1">
    <source>
        <dbReference type="SAM" id="MobiDB-lite"/>
    </source>
</evidence>
<dbReference type="PROSITE" id="PS51257">
    <property type="entry name" value="PROKAR_LIPOPROTEIN"/>
    <property type="match status" value="1"/>
</dbReference>
<feature type="chain" id="PRO_5036177993" evidence="2">
    <location>
        <begin position="19"/>
        <end position="195"/>
    </location>
</feature>
<gene>
    <name evidence="3" type="primary">110674861</name>
    <name evidence="4" type="synonym">110680502</name>
</gene>
<keyword evidence="5" id="KW-1185">Reference proteome</keyword>
<feature type="signal peptide" evidence="2">
    <location>
        <begin position="1"/>
        <end position="18"/>
    </location>
</feature>